<dbReference type="GO" id="GO:0004517">
    <property type="term" value="F:nitric-oxide synthase activity"/>
    <property type="evidence" value="ECO:0007669"/>
    <property type="project" value="UniProtKB-EC"/>
</dbReference>
<dbReference type="STRING" id="10195.A0A3M7QHB9"/>
<dbReference type="InterPro" id="IPR036119">
    <property type="entry name" value="NOS_N_sf"/>
</dbReference>
<dbReference type="GO" id="GO:0046872">
    <property type="term" value="F:metal ion binding"/>
    <property type="evidence" value="ECO:0007669"/>
    <property type="project" value="UniProtKB-KW"/>
</dbReference>
<keyword evidence="13 17" id="KW-0560">Oxidoreductase</keyword>
<comment type="similarity">
    <text evidence="4">Belongs to the NOS family.</text>
</comment>
<dbReference type="PRINTS" id="PR00371">
    <property type="entry name" value="FPNCR"/>
</dbReference>
<dbReference type="InterPro" id="IPR001094">
    <property type="entry name" value="Flavdoxin-like"/>
</dbReference>
<dbReference type="Pfam" id="PF00175">
    <property type="entry name" value="NAD_binding_1"/>
    <property type="match status" value="1"/>
</dbReference>
<dbReference type="GO" id="GO:0006809">
    <property type="term" value="P:nitric oxide biosynthetic process"/>
    <property type="evidence" value="ECO:0007669"/>
    <property type="project" value="InterPro"/>
</dbReference>
<evidence type="ECO:0000313" key="17">
    <source>
        <dbReference type="EMBL" id="RNA10633.1"/>
    </source>
</evidence>
<evidence type="ECO:0000256" key="1">
    <source>
        <dbReference type="ARBA" id="ARBA00001917"/>
    </source>
</evidence>
<comment type="cofactor">
    <cofactor evidence="1">
        <name>FMN</name>
        <dbReference type="ChEBI" id="CHEBI:58210"/>
    </cofactor>
</comment>
<evidence type="ECO:0000256" key="10">
    <source>
        <dbReference type="ARBA" id="ARBA00022827"/>
    </source>
</evidence>
<evidence type="ECO:0000259" key="15">
    <source>
        <dbReference type="PROSITE" id="PS50902"/>
    </source>
</evidence>
<evidence type="ECO:0000256" key="11">
    <source>
        <dbReference type="ARBA" id="ARBA00022857"/>
    </source>
</evidence>
<dbReference type="AlphaFoldDB" id="A0A3M7QHB9"/>
<dbReference type="InterPro" id="IPR044944">
    <property type="entry name" value="NOS_dom_3"/>
</dbReference>
<dbReference type="Pfam" id="PF00258">
    <property type="entry name" value="Flavodoxin_1"/>
    <property type="match status" value="1"/>
</dbReference>
<dbReference type="InterPro" id="IPR050607">
    <property type="entry name" value="NOS"/>
</dbReference>
<dbReference type="EMBL" id="REGN01006146">
    <property type="protein sequence ID" value="RNA10633.1"/>
    <property type="molecule type" value="Genomic_DNA"/>
</dbReference>
<keyword evidence="9" id="KW-0479">Metal-binding</keyword>
<evidence type="ECO:0000256" key="4">
    <source>
        <dbReference type="ARBA" id="ARBA00006267"/>
    </source>
</evidence>
<dbReference type="InterPro" id="IPR001433">
    <property type="entry name" value="OxRdtase_FAD/NAD-bd"/>
</dbReference>
<dbReference type="Gene3D" id="3.40.50.80">
    <property type="entry name" value="Nucleotide-binding domain of ferredoxin-NADP reductase (FNR) module"/>
    <property type="match status" value="1"/>
</dbReference>
<evidence type="ECO:0000256" key="6">
    <source>
        <dbReference type="ARBA" id="ARBA00022617"/>
    </source>
</evidence>
<reference evidence="17 18" key="1">
    <citation type="journal article" date="2018" name="Sci. Rep.">
        <title>Genomic signatures of local adaptation to the degree of environmental predictability in rotifers.</title>
        <authorList>
            <person name="Franch-Gras L."/>
            <person name="Hahn C."/>
            <person name="Garcia-Roger E.M."/>
            <person name="Carmona M.J."/>
            <person name="Serra M."/>
            <person name="Gomez A."/>
        </authorList>
    </citation>
    <scope>NUCLEOTIDE SEQUENCE [LARGE SCALE GENOMIC DNA]</scope>
    <source>
        <strain evidence="17">HYR1</strain>
    </source>
</reference>
<dbReference type="Gene3D" id="3.40.50.360">
    <property type="match status" value="1"/>
</dbReference>
<keyword evidence="12" id="KW-0112">Calmodulin-binding</keyword>
<feature type="domain" description="Flavodoxin-like" evidence="15">
    <location>
        <begin position="233"/>
        <end position="384"/>
    </location>
</feature>
<dbReference type="Pfam" id="PF02898">
    <property type="entry name" value="NO_synthase"/>
    <property type="match status" value="1"/>
</dbReference>
<keyword evidence="7" id="KW-0285">Flavoprotein</keyword>
<dbReference type="SUPFAM" id="SSF56512">
    <property type="entry name" value="Nitric oxide (NO) synthase oxygenase domain"/>
    <property type="match status" value="1"/>
</dbReference>
<dbReference type="InterPro" id="IPR003097">
    <property type="entry name" value="CysJ-like_FAD-binding"/>
</dbReference>
<evidence type="ECO:0000256" key="5">
    <source>
        <dbReference type="ARBA" id="ARBA00012989"/>
    </source>
</evidence>
<dbReference type="InterPro" id="IPR039261">
    <property type="entry name" value="FNR_nucleotide-bd"/>
</dbReference>
<dbReference type="Gene3D" id="1.20.990.10">
    <property type="entry name" value="NADPH-cytochrome p450 Reductase, Chain A, domain 3"/>
    <property type="match status" value="1"/>
</dbReference>
<dbReference type="InterPro" id="IPR008254">
    <property type="entry name" value="Flavodoxin/NO_synth"/>
</dbReference>
<dbReference type="SUPFAM" id="SSF52343">
    <property type="entry name" value="Ferredoxin reductase-like, C-terminal NADP-linked domain"/>
    <property type="match status" value="1"/>
</dbReference>
<organism evidence="17 18">
    <name type="scientific">Brachionus plicatilis</name>
    <name type="common">Marine rotifer</name>
    <name type="synonym">Brachionus muelleri</name>
    <dbReference type="NCBI Taxonomy" id="10195"/>
    <lineage>
        <taxon>Eukaryota</taxon>
        <taxon>Metazoa</taxon>
        <taxon>Spiralia</taxon>
        <taxon>Gnathifera</taxon>
        <taxon>Rotifera</taxon>
        <taxon>Eurotatoria</taxon>
        <taxon>Monogononta</taxon>
        <taxon>Pseudotrocha</taxon>
        <taxon>Ploima</taxon>
        <taxon>Brachionidae</taxon>
        <taxon>Brachionus</taxon>
    </lineage>
</organism>
<evidence type="ECO:0000256" key="12">
    <source>
        <dbReference type="ARBA" id="ARBA00022860"/>
    </source>
</evidence>
<dbReference type="PROSITE" id="PS50902">
    <property type="entry name" value="FLAVODOXIN_LIKE"/>
    <property type="match status" value="1"/>
</dbReference>
<dbReference type="EC" id="1.14.13.39" evidence="5"/>
<dbReference type="Gene3D" id="3.90.1230.10">
    <property type="entry name" value="Nitric Oxide Synthase, Chain A, domain 3"/>
    <property type="match status" value="1"/>
</dbReference>
<evidence type="ECO:0000256" key="2">
    <source>
        <dbReference type="ARBA" id="ARBA00001970"/>
    </source>
</evidence>
<dbReference type="SUPFAM" id="SSF63380">
    <property type="entry name" value="Riboflavin synthase domain-like"/>
    <property type="match status" value="1"/>
</dbReference>
<dbReference type="OrthoDB" id="1688044at2759"/>
<dbReference type="InterPro" id="IPR023173">
    <property type="entry name" value="NADPH_Cyt_P450_Rdtase_alpha"/>
</dbReference>
<evidence type="ECO:0000256" key="3">
    <source>
        <dbReference type="ARBA" id="ARBA00001974"/>
    </source>
</evidence>
<dbReference type="PANTHER" id="PTHR43410:SF1">
    <property type="entry name" value="NITRIC OXIDE SYNTHASE"/>
    <property type="match status" value="1"/>
</dbReference>
<evidence type="ECO:0000256" key="14">
    <source>
        <dbReference type="ARBA" id="ARBA00023004"/>
    </source>
</evidence>
<dbReference type="InterPro" id="IPR029039">
    <property type="entry name" value="Flavoprotein-like_sf"/>
</dbReference>
<dbReference type="InterPro" id="IPR017938">
    <property type="entry name" value="Riboflavin_synthase-like_b-brl"/>
</dbReference>
<feature type="non-terminal residue" evidence="17">
    <location>
        <position position="1"/>
    </location>
</feature>
<dbReference type="GO" id="GO:0005516">
    <property type="term" value="F:calmodulin binding"/>
    <property type="evidence" value="ECO:0007669"/>
    <property type="project" value="UniProtKB-KW"/>
</dbReference>
<feature type="domain" description="FAD-binding FR-type" evidence="16">
    <location>
        <begin position="443"/>
        <end position="724"/>
    </location>
</feature>
<protein>
    <recommendedName>
        <fullName evidence="5">nitric-oxide synthase (NADPH)</fullName>
        <ecNumber evidence="5">1.14.13.39</ecNumber>
    </recommendedName>
</protein>
<evidence type="ECO:0000259" key="16">
    <source>
        <dbReference type="PROSITE" id="PS51384"/>
    </source>
</evidence>
<accession>A0A3M7QHB9</accession>
<evidence type="ECO:0000256" key="9">
    <source>
        <dbReference type="ARBA" id="ARBA00022723"/>
    </source>
</evidence>
<keyword evidence="11" id="KW-0521">NADP</keyword>
<dbReference type="GO" id="GO:0010181">
    <property type="term" value="F:FMN binding"/>
    <property type="evidence" value="ECO:0007669"/>
    <property type="project" value="InterPro"/>
</dbReference>
<evidence type="ECO:0000256" key="8">
    <source>
        <dbReference type="ARBA" id="ARBA00022643"/>
    </source>
</evidence>
<dbReference type="InterPro" id="IPR004030">
    <property type="entry name" value="NOS_N"/>
</dbReference>
<dbReference type="PROSITE" id="PS51384">
    <property type="entry name" value="FAD_FR"/>
    <property type="match status" value="1"/>
</dbReference>
<name>A0A3M7QHB9_BRAPC</name>
<keyword evidence="18" id="KW-1185">Reference proteome</keyword>
<sequence length="861" mass="99031">CLVPDYLPVRKACWIRDSKMYNGALLYVIPIRNWKKVSSHFFCFFLKASTNELSNGWLVNIPLNAFCHASTKYGAFKELNLKWFAVPAVSSMCMDAGGIYFNCVAFNGWYMNTEIGRDLTEALRYDKLKVIATVLGLDTRSNVSLWKDEVLLETNKAILHSFNKAGVTIVDLHTATESFVKHWENEMKLRGGTPSDWEIPRLPKISIKFKTLVECLVPILKSLNAKLKTRPKCCILYASQTGKSKNFSEITYKLFSKVFQTKIMVLNEYNLENLKNEELVLIVASSTGNGDSPTNGKLIEDKIIEFNNNNKKQVRSNDNVSMSKVRFSILGLGDSSYEDNFGSFPKLIHAFLKRIGLNEIYPLVIADQKDNEEAKMLFWLKNALQESIREFRPKLKLNENEIGQILDSKLLRAKKIKLRSFPFNGNKSNEGNVLFNLSKIYEKNLRPFEIFEKDILGYQPNDEPIIRLKLRSKDFETKYVPGNHIEIFAQNAKENVEFILSRLNNSSNFDELVKFEVFDESWSTSTNVLWLNDKKYPVMSIRQALTHYFDISRPLSQEALKNLASQALNERDREILDSLATDWKKYESWKAEYPSLVDVLKTYESVNPDINNLLAVLPHLKSRFYSISSCLNKDKNELEITFGVLKNESKFPDSSHYGVCTKFLADSPIGIVIPAEIIQYNQIKKGFLGILKSNKFILPDDLSVPVIMIGTGTGIAPFRSFWMQRDLKLQNRLNSDRFGDFILFYGCREKNKDFLYKNEIEALKAKQVLSEFHIAFSRDLNFPKEYVQDKLWENSDKIVDLVVSKKAHIYVCGRTQMASGVAEKLNAIFAKNLQLLGQEHDDSFIQQLKNQNRYHEDIFTS</sequence>
<dbReference type="Pfam" id="PF00667">
    <property type="entry name" value="FAD_binding_1"/>
    <property type="match status" value="1"/>
</dbReference>
<keyword evidence="8" id="KW-0288">FMN</keyword>
<comment type="cofactor">
    <cofactor evidence="3">
        <name>FAD</name>
        <dbReference type="ChEBI" id="CHEBI:57692"/>
    </cofactor>
</comment>
<dbReference type="InterPro" id="IPR001709">
    <property type="entry name" value="Flavoprot_Pyr_Nucl_cyt_Rdtase"/>
</dbReference>
<keyword evidence="14" id="KW-0408">Iron</keyword>
<gene>
    <name evidence="17" type="ORF">BpHYR1_019333</name>
</gene>
<dbReference type="Proteomes" id="UP000276133">
    <property type="component" value="Unassembled WGS sequence"/>
</dbReference>
<keyword evidence="6" id="KW-0349">Heme</keyword>
<dbReference type="InterPro" id="IPR017927">
    <property type="entry name" value="FAD-bd_FR_type"/>
</dbReference>
<evidence type="ECO:0000313" key="18">
    <source>
        <dbReference type="Proteomes" id="UP000276133"/>
    </source>
</evidence>
<keyword evidence="10" id="KW-0274">FAD</keyword>
<proteinExistence type="inferred from homology"/>
<dbReference type="PANTHER" id="PTHR43410">
    <property type="entry name" value="NITRIC OXIDE SYNTHASE OXYGENASE"/>
    <property type="match status" value="1"/>
</dbReference>
<evidence type="ECO:0000256" key="7">
    <source>
        <dbReference type="ARBA" id="ARBA00022630"/>
    </source>
</evidence>
<dbReference type="SUPFAM" id="SSF52218">
    <property type="entry name" value="Flavoproteins"/>
    <property type="match status" value="1"/>
</dbReference>
<dbReference type="Gene3D" id="2.40.30.10">
    <property type="entry name" value="Translation factors"/>
    <property type="match status" value="1"/>
</dbReference>
<dbReference type="PRINTS" id="PR00369">
    <property type="entry name" value="FLAVODOXIN"/>
</dbReference>
<evidence type="ECO:0000256" key="13">
    <source>
        <dbReference type="ARBA" id="ARBA00023002"/>
    </source>
</evidence>
<comment type="cofactor">
    <cofactor evidence="2">
        <name>heme b</name>
        <dbReference type="ChEBI" id="CHEBI:60344"/>
    </cofactor>
</comment>
<comment type="caution">
    <text evidence="17">The sequence shown here is derived from an EMBL/GenBank/DDBJ whole genome shotgun (WGS) entry which is preliminary data.</text>
</comment>